<protein>
    <recommendedName>
        <fullName evidence="3">Integrase catalytic domain-containing protein</fullName>
    </recommendedName>
</protein>
<dbReference type="Gene3D" id="3.30.420.10">
    <property type="entry name" value="Ribonuclease H-like superfamily/Ribonuclease H"/>
    <property type="match status" value="1"/>
</dbReference>
<dbReference type="AlphaFoldDB" id="A0A0B1P5G7"/>
<evidence type="ECO:0000313" key="5">
    <source>
        <dbReference type="Proteomes" id="UP000030854"/>
    </source>
</evidence>
<evidence type="ECO:0000256" key="1">
    <source>
        <dbReference type="ARBA" id="ARBA00022884"/>
    </source>
</evidence>
<dbReference type="HOGENOM" id="CLU_002055_3_1_1"/>
<dbReference type="Proteomes" id="UP000030854">
    <property type="component" value="Unassembled WGS sequence"/>
</dbReference>
<name>A0A0B1P5G7_UNCNE</name>
<evidence type="ECO:0000313" key="4">
    <source>
        <dbReference type="EMBL" id="KHJ32171.1"/>
    </source>
</evidence>
<accession>A0A0B1P5G7</accession>
<dbReference type="InterPro" id="IPR001584">
    <property type="entry name" value="Integrase_cat-core"/>
</dbReference>
<dbReference type="InterPro" id="IPR012337">
    <property type="entry name" value="RNaseH-like_sf"/>
</dbReference>
<dbReference type="PROSITE" id="PS50994">
    <property type="entry name" value="INTEGRASE"/>
    <property type="match status" value="1"/>
</dbReference>
<dbReference type="SUPFAM" id="SSF53098">
    <property type="entry name" value="Ribonuclease H-like"/>
    <property type="match status" value="1"/>
</dbReference>
<evidence type="ECO:0000259" key="3">
    <source>
        <dbReference type="PROSITE" id="PS50994"/>
    </source>
</evidence>
<keyword evidence="5" id="KW-1185">Reference proteome</keyword>
<dbReference type="GO" id="GO:0005634">
    <property type="term" value="C:nucleus"/>
    <property type="evidence" value="ECO:0007669"/>
    <property type="project" value="UniProtKB-ARBA"/>
</dbReference>
<organism evidence="4 5">
    <name type="scientific">Uncinula necator</name>
    <name type="common">Grape powdery mildew</name>
    <dbReference type="NCBI Taxonomy" id="52586"/>
    <lineage>
        <taxon>Eukaryota</taxon>
        <taxon>Fungi</taxon>
        <taxon>Dikarya</taxon>
        <taxon>Ascomycota</taxon>
        <taxon>Pezizomycotina</taxon>
        <taxon>Leotiomycetes</taxon>
        <taxon>Erysiphales</taxon>
        <taxon>Erysiphaceae</taxon>
        <taxon>Erysiphe</taxon>
    </lineage>
</organism>
<dbReference type="GO" id="GO:0015074">
    <property type="term" value="P:DNA integration"/>
    <property type="evidence" value="ECO:0007669"/>
    <property type="project" value="InterPro"/>
</dbReference>
<reference evidence="4 5" key="1">
    <citation type="journal article" date="2014" name="BMC Genomics">
        <title>Adaptive genomic structural variation in the grape powdery mildew pathogen, Erysiphe necator.</title>
        <authorList>
            <person name="Jones L."/>
            <person name="Riaz S."/>
            <person name="Morales-Cruz A."/>
            <person name="Amrine K.C."/>
            <person name="McGuire B."/>
            <person name="Gubler W.D."/>
            <person name="Walker M.A."/>
            <person name="Cantu D."/>
        </authorList>
    </citation>
    <scope>NUCLEOTIDE SEQUENCE [LARGE SCALE GENOMIC DNA]</scope>
    <source>
        <strain evidence="5">c</strain>
    </source>
</reference>
<feature type="compositionally biased region" description="Basic and acidic residues" evidence="2">
    <location>
        <begin position="605"/>
        <end position="618"/>
    </location>
</feature>
<dbReference type="EMBL" id="JNVN01002274">
    <property type="protein sequence ID" value="KHJ32171.1"/>
    <property type="molecule type" value="Genomic_DNA"/>
</dbReference>
<keyword evidence="1" id="KW-0694">RNA-binding</keyword>
<evidence type="ECO:0000256" key="2">
    <source>
        <dbReference type="SAM" id="MobiDB-lite"/>
    </source>
</evidence>
<proteinExistence type="predicted"/>
<feature type="domain" description="Integrase catalytic" evidence="3">
    <location>
        <begin position="326"/>
        <end position="495"/>
    </location>
</feature>
<comment type="caution">
    <text evidence="4">The sequence shown here is derived from an EMBL/GenBank/DDBJ whole genome shotgun (WGS) entry which is preliminary data.</text>
</comment>
<sequence length="650" mass="74113">MIRSNSRIKHCFVCQKEGCWSTKHSPRDRLEARERFAKKITGAKVFDSYLLEYEGTENINEEEIQCHENIKNDIETLILDIDKFNINESSSETFYTSIDFITSHQAQNHFRELMNRSTYHCITHDIPKSAPETGIASESFLINNRYSSKEWYGILIDTGASTNSTADIGQAKAYMREFNTTIDISTTGHFNAHFGIGSTNSVGTLSVRSPFGTIPFQFLDTDTPFLLCIQDMDKQRIYFNNLKDELVLQDGSSIPIVRVFNHPFVVWGNASINYLTDIELRQLHRRLGHPSVNRLIRTLERAGHGDPSHRNILDKITRVCEFCENYSRSPGRFKFVLKEDTYFNQSLVIDVLYIDGDPVLHVVDESTSFQAAKWLPNLSVSHTWDMLRMYWIDIYTGPPETLIHYTGTAFDSAEFRQSATALGIEIKQDPVEAAQSVGTVERYHAPLRRAYKIITDELKGQNVPKNIRLQLAVKAVNDSAGYDGIVPTLLVFGTFPRMTNSDPPSLSTAQRAKAIKMAMAEIAKLRAKRQVTDALRQCNGPHINQIHDAAIGSLVMVWRIHQKKWTGPFRLLSIERETCTVELPSGPTNFRSTVVKQLIDQASENNDKDLEPRFERQSKITPPIDDAIQNPENQQLNHPHQPRRNIPRNR</sequence>
<dbReference type="InterPro" id="IPR036397">
    <property type="entry name" value="RNaseH_sf"/>
</dbReference>
<gene>
    <name evidence="4" type="ORF">EV44_g3834</name>
</gene>
<dbReference type="GO" id="GO:0003723">
    <property type="term" value="F:RNA binding"/>
    <property type="evidence" value="ECO:0007669"/>
    <property type="project" value="UniProtKB-KW"/>
</dbReference>
<feature type="region of interest" description="Disordered" evidence="2">
    <location>
        <begin position="603"/>
        <end position="650"/>
    </location>
</feature>
<feature type="compositionally biased region" description="Basic residues" evidence="2">
    <location>
        <begin position="640"/>
        <end position="650"/>
    </location>
</feature>